<dbReference type="PANTHER" id="PTHR10917:SF0">
    <property type="entry name" value="DNA-DIRECTED RNA POLYMERASES I, II, AND III SUBUNIT RPABC3"/>
    <property type="match status" value="1"/>
</dbReference>
<dbReference type="AlphaFoldDB" id="A0AAV9P313"/>
<gene>
    <name evidence="5" type="primary">RPB8</name>
    <name evidence="5" type="ORF">LTR77_009371</name>
</gene>
<dbReference type="GO" id="GO:0006351">
    <property type="term" value="P:DNA-templated transcription"/>
    <property type="evidence" value="ECO:0007669"/>
    <property type="project" value="UniProtKB-UniRule"/>
</dbReference>
<keyword evidence="3 4" id="KW-0539">Nucleus</keyword>
<evidence type="ECO:0000313" key="6">
    <source>
        <dbReference type="Proteomes" id="UP001337655"/>
    </source>
</evidence>
<reference evidence="5 6" key="1">
    <citation type="submission" date="2023-08" db="EMBL/GenBank/DDBJ databases">
        <title>Black Yeasts Isolated from many extreme environments.</title>
        <authorList>
            <person name="Coleine C."/>
            <person name="Stajich J.E."/>
            <person name="Selbmann L."/>
        </authorList>
    </citation>
    <scope>NUCLEOTIDE SEQUENCE [LARGE SCALE GENOMIC DNA]</scope>
    <source>
        <strain evidence="5 6">CCFEE 5935</strain>
    </source>
</reference>
<dbReference type="RefSeq" id="XP_064655416.1">
    <property type="nucleotide sequence ID" value="XM_064806599.1"/>
</dbReference>
<dbReference type="Proteomes" id="UP001337655">
    <property type="component" value="Unassembled WGS sequence"/>
</dbReference>
<evidence type="ECO:0000256" key="2">
    <source>
        <dbReference type="ARBA" id="ARBA00008912"/>
    </source>
</evidence>
<evidence type="ECO:0000313" key="5">
    <source>
        <dbReference type="EMBL" id="KAK5165273.1"/>
    </source>
</evidence>
<evidence type="ECO:0000256" key="3">
    <source>
        <dbReference type="ARBA" id="ARBA00023242"/>
    </source>
</evidence>
<sequence length="148" mass="16610">MSNDATLYEDHFEITTLLDSTYDRVARVIGTSRSSSNTSGDTSLTLDINSELYPIQTGETIQMLIATTLNLDGTKDTTGQWRERRGEETLASAFDYVCYGKVYKHFDPGEGGNIKVYISFGGLLLLLDGPYKKLSPLRQDYVYMLLKK</sequence>
<proteinExistence type="inferred from homology"/>
<name>A0AAV9P313_9PEZI</name>
<dbReference type="InterPro" id="IPR005570">
    <property type="entry name" value="RPABC3"/>
</dbReference>
<accession>A0AAV9P313</accession>
<comment type="caution">
    <text evidence="5">The sequence shown here is derived from an EMBL/GenBank/DDBJ whole genome shotgun (WGS) entry which is preliminary data.</text>
</comment>
<dbReference type="GO" id="GO:0005666">
    <property type="term" value="C:RNA polymerase III complex"/>
    <property type="evidence" value="ECO:0007669"/>
    <property type="project" value="TreeGrafter"/>
</dbReference>
<protein>
    <recommendedName>
        <fullName evidence="4">DNA-directed RNA polymerases I, II, and III subunit RPABC3</fullName>
    </recommendedName>
</protein>
<dbReference type="InterPro" id="IPR012340">
    <property type="entry name" value="NA-bd_OB-fold"/>
</dbReference>
<evidence type="ECO:0000256" key="1">
    <source>
        <dbReference type="ARBA" id="ARBA00004123"/>
    </source>
</evidence>
<keyword evidence="5" id="KW-0804">Transcription</keyword>
<dbReference type="FunFam" id="2.40.50.140:FF:000191">
    <property type="entry name" value="DNA-directed RNA polymerases I, II, and III subunit RPABC3"/>
    <property type="match status" value="1"/>
</dbReference>
<comment type="function">
    <text evidence="4">DNA-dependent RNA polymerase catalyzes the transcription of DNA into RNA using the four ribonucleoside triphosphates as substrates. Common component of RNA polymerases I, II and III which synthesize ribosomal RNA precursors, mRNA precursors and many functional non-coding RNAs, and small RNAs, such as 5S rRNA and tRNAs, respectively.</text>
</comment>
<evidence type="ECO:0000256" key="4">
    <source>
        <dbReference type="PIRNR" id="PIRNR000779"/>
    </source>
</evidence>
<keyword evidence="6" id="KW-1185">Reference proteome</keyword>
<dbReference type="GO" id="GO:0003899">
    <property type="term" value="F:DNA-directed RNA polymerase activity"/>
    <property type="evidence" value="ECO:0007669"/>
    <property type="project" value="UniProtKB-UniRule"/>
</dbReference>
<dbReference type="Gene3D" id="2.40.50.140">
    <property type="entry name" value="Nucleic acid-binding proteins"/>
    <property type="match status" value="1"/>
</dbReference>
<dbReference type="GO" id="GO:0005736">
    <property type="term" value="C:RNA polymerase I complex"/>
    <property type="evidence" value="ECO:0007669"/>
    <property type="project" value="TreeGrafter"/>
</dbReference>
<comment type="subcellular location">
    <subcellularLocation>
        <location evidence="1">Nucleus</location>
    </subcellularLocation>
</comment>
<dbReference type="SUPFAM" id="SSF50249">
    <property type="entry name" value="Nucleic acid-binding proteins"/>
    <property type="match status" value="1"/>
</dbReference>
<dbReference type="SMART" id="SM00658">
    <property type="entry name" value="RPOL8c"/>
    <property type="match status" value="1"/>
</dbReference>
<dbReference type="GeneID" id="89930703"/>
<dbReference type="EMBL" id="JAVRRT010000017">
    <property type="protein sequence ID" value="KAK5165273.1"/>
    <property type="molecule type" value="Genomic_DNA"/>
</dbReference>
<keyword evidence="5" id="KW-0240">DNA-directed RNA polymerase</keyword>
<organism evidence="5 6">
    <name type="scientific">Saxophila tyrrhenica</name>
    <dbReference type="NCBI Taxonomy" id="1690608"/>
    <lineage>
        <taxon>Eukaryota</taxon>
        <taxon>Fungi</taxon>
        <taxon>Dikarya</taxon>
        <taxon>Ascomycota</taxon>
        <taxon>Pezizomycotina</taxon>
        <taxon>Dothideomycetes</taxon>
        <taxon>Dothideomycetidae</taxon>
        <taxon>Mycosphaerellales</taxon>
        <taxon>Extremaceae</taxon>
        <taxon>Saxophila</taxon>
    </lineage>
</organism>
<comment type="similarity">
    <text evidence="2 4">Belongs to the eukaryotic RPB8 RNA polymerase subunit family.</text>
</comment>
<dbReference type="Pfam" id="PF03870">
    <property type="entry name" value="RNA_pol_Rpb8"/>
    <property type="match status" value="1"/>
</dbReference>
<dbReference type="GO" id="GO:0005665">
    <property type="term" value="C:RNA polymerase II, core complex"/>
    <property type="evidence" value="ECO:0007669"/>
    <property type="project" value="UniProtKB-UniRule"/>
</dbReference>
<dbReference type="PANTHER" id="PTHR10917">
    <property type="entry name" value="DNA-DIRECTED RNA POLYMERASES I, II, AND III SUBUNIT RPABC3"/>
    <property type="match status" value="1"/>
</dbReference>
<dbReference type="PIRSF" id="PIRSF000779">
    <property type="entry name" value="RNA_pol_Rpb8"/>
    <property type="match status" value="1"/>
</dbReference>